<dbReference type="InterPro" id="IPR022880">
    <property type="entry name" value="DNApol_IV"/>
</dbReference>
<dbReference type="InterPro" id="IPR043502">
    <property type="entry name" value="DNA/RNA_pol_sf"/>
</dbReference>
<dbReference type="InterPro" id="IPR053848">
    <property type="entry name" value="IMS_HHH_1"/>
</dbReference>
<gene>
    <name evidence="16 18" type="primary">dinB</name>
    <name evidence="18" type="ORF">IM532_12590</name>
</gene>
<keyword evidence="4 16" id="KW-0515">Mutator protein</keyword>
<dbReference type="CDD" id="cd03586">
    <property type="entry name" value="PolY_Pol_IV_kappa"/>
    <property type="match status" value="1"/>
</dbReference>
<evidence type="ECO:0000256" key="3">
    <source>
        <dbReference type="ARBA" id="ARBA00011245"/>
    </source>
</evidence>
<evidence type="ECO:0000256" key="13">
    <source>
        <dbReference type="ARBA" id="ARBA00023125"/>
    </source>
</evidence>
<dbReference type="Proteomes" id="UP000608754">
    <property type="component" value="Unassembled WGS sequence"/>
</dbReference>
<dbReference type="HAMAP" id="MF_01113">
    <property type="entry name" value="DNApol_IV"/>
    <property type="match status" value="1"/>
</dbReference>
<dbReference type="InterPro" id="IPR017961">
    <property type="entry name" value="DNA_pol_Y-fam_little_finger"/>
</dbReference>
<dbReference type="EC" id="2.7.7.7" evidence="16"/>
<protein>
    <recommendedName>
        <fullName evidence="16">DNA polymerase IV</fullName>
        <shortName evidence="16">Pol IV</shortName>
        <ecNumber evidence="16">2.7.7.7</ecNumber>
    </recommendedName>
</protein>
<comment type="subcellular location">
    <subcellularLocation>
        <location evidence="1 16">Cytoplasm</location>
    </subcellularLocation>
</comment>
<feature type="site" description="Substrate discrimination" evidence="16">
    <location>
        <position position="14"/>
    </location>
</feature>
<keyword evidence="19" id="KW-1185">Reference proteome</keyword>
<dbReference type="Gene3D" id="3.30.1490.100">
    <property type="entry name" value="DNA polymerase, Y-family, little finger domain"/>
    <property type="match status" value="1"/>
</dbReference>
<feature type="binding site" evidence="16">
    <location>
        <position position="103"/>
    </location>
    <ligand>
        <name>Mg(2+)</name>
        <dbReference type="ChEBI" id="CHEBI:18420"/>
    </ligand>
</feature>
<evidence type="ECO:0000256" key="9">
    <source>
        <dbReference type="ARBA" id="ARBA00022723"/>
    </source>
</evidence>
<dbReference type="NCBIfam" id="NF002677">
    <property type="entry name" value="PRK02406.1"/>
    <property type="match status" value="1"/>
</dbReference>
<dbReference type="GO" id="GO:0006281">
    <property type="term" value="P:DNA repair"/>
    <property type="evidence" value="ECO:0007669"/>
    <property type="project" value="UniProtKB-UniRule"/>
</dbReference>
<evidence type="ECO:0000256" key="10">
    <source>
        <dbReference type="ARBA" id="ARBA00022763"/>
    </source>
</evidence>
<dbReference type="GO" id="GO:0003684">
    <property type="term" value="F:damaged DNA binding"/>
    <property type="evidence" value="ECO:0007669"/>
    <property type="project" value="InterPro"/>
</dbReference>
<keyword evidence="7 16" id="KW-0548">Nucleotidyltransferase</keyword>
<keyword evidence="5 16" id="KW-0963">Cytoplasm</keyword>
<comment type="caution">
    <text evidence="18">The sequence shown here is derived from an EMBL/GenBank/DDBJ whole genome shotgun (WGS) entry which is preliminary data.</text>
</comment>
<name>A0A8J7FPD9_9FLAO</name>
<dbReference type="PANTHER" id="PTHR11076:SF33">
    <property type="entry name" value="DNA POLYMERASE KAPPA"/>
    <property type="match status" value="1"/>
</dbReference>
<evidence type="ECO:0000256" key="15">
    <source>
        <dbReference type="ARBA" id="ARBA00049244"/>
    </source>
</evidence>
<evidence type="ECO:0000256" key="6">
    <source>
        <dbReference type="ARBA" id="ARBA00022679"/>
    </source>
</evidence>
<evidence type="ECO:0000313" key="19">
    <source>
        <dbReference type="Proteomes" id="UP000608754"/>
    </source>
</evidence>
<dbReference type="FunFam" id="3.30.70.270:FF:000002">
    <property type="entry name" value="DNA polymerase IV"/>
    <property type="match status" value="1"/>
</dbReference>
<dbReference type="FunFam" id="3.40.1170.60:FF:000001">
    <property type="entry name" value="DNA polymerase IV"/>
    <property type="match status" value="1"/>
</dbReference>
<dbReference type="PANTHER" id="PTHR11076">
    <property type="entry name" value="DNA REPAIR POLYMERASE UMUC / TRANSFERASE FAMILY MEMBER"/>
    <property type="match status" value="1"/>
</dbReference>
<keyword evidence="14 16" id="KW-0234">DNA repair</keyword>
<dbReference type="Gene3D" id="1.10.150.20">
    <property type="entry name" value="5' to 3' exonuclease, C-terminal subdomain"/>
    <property type="match status" value="1"/>
</dbReference>
<dbReference type="Pfam" id="PF21999">
    <property type="entry name" value="IMS_HHH_1"/>
    <property type="match status" value="1"/>
</dbReference>
<dbReference type="EMBL" id="JADGIK010000011">
    <property type="protein sequence ID" value="MBF0598267.1"/>
    <property type="molecule type" value="Genomic_DNA"/>
</dbReference>
<accession>A0A8J7FPD9</accession>
<evidence type="ECO:0000256" key="7">
    <source>
        <dbReference type="ARBA" id="ARBA00022695"/>
    </source>
</evidence>
<evidence type="ECO:0000256" key="1">
    <source>
        <dbReference type="ARBA" id="ARBA00004496"/>
    </source>
</evidence>
<dbReference type="Pfam" id="PF11799">
    <property type="entry name" value="IMS_C"/>
    <property type="match status" value="1"/>
</dbReference>
<dbReference type="NCBIfam" id="NF010731">
    <property type="entry name" value="PRK14133.1"/>
    <property type="match status" value="1"/>
</dbReference>
<comment type="cofactor">
    <cofactor evidence="16">
        <name>Mg(2+)</name>
        <dbReference type="ChEBI" id="CHEBI:18420"/>
    </cofactor>
    <text evidence="16">Binds 2 magnesium ions per subunit.</text>
</comment>
<dbReference type="Gene3D" id="3.30.70.270">
    <property type="match status" value="1"/>
</dbReference>
<evidence type="ECO:0000313" key="18">
    <source>
        <dbReference type="EMBL" id="MBF0598267.1"/>
    </source>
</evidence>
<dbReference type="InterPro" id="IPR036775">
    <property type="entry name" value="DNA_pol_Y-fam_lit_finger_sf"/>
</dbReference>
<evidence type="ECO:0000256" key="12">
    <source>
        <dbReference type="ARBA" id="ARBA00022932"/>
    </source>
</evidence>
<comment type="similarity">
    <text evidence="2 16">Belongs to the DNA polymerase type-Y family.</text>
</comment>
<keyword evidence="12 16" id="KW-0239">DNA-directed DNA polymerase</keyword>
<feature type="active site" evidence="16">
    <location>
        <position position="104"/>
    </location>
</feature>
<dbReference type="PROSITE" id="PS50173">
    <property type="entry name" value="UMUC"/>
    <property type="match status" value="1"/>
</dbReference>
<evidence type="ECO:0000256" key="16">
    <source>
        <dbReference type="HAMAP-Rule" id="MF_01113"/>
    </source>
</evidence>
<evidence type="ECO:0000256" key="4">
    <source>
        <dbReference type="ARBA" id="ARBA00022457"/>
    </source>
</evidence>
<keyword evidence="11 16" id="KW-0460">Magnesium</keyword>
<dbReference type="GO" id="GO:0006261">
    <property type="term" value="P:DNA-templated DNA replication"/>
    <property type="evidence" value="ECO:0007669"/>
    <property type="project" value="UniProtKB-UniRule"/>
</dbReference>
<keyword evidence="10 16" id="KW-0227">DNA damage</keyword>
<comment type="subunit">
    <text evidence="3 16">Monomer.</text>
</comment>
<reference evidence="18" key="1">
    <citation type="submission" date="2020-10" db="EMBL/GenBank/DDBJ databases">
        <authorList>
            <person name="Lu T."/>
            <person name="Wang Q."/>
            <person name="Han X."/>
        </authorList>
    </citation>
    <scope>NUCLEOTIDE SEQUENCE</scope>
    <source>
        <strain evidence="18">WQ 117</strain>
    </source>
</reference>
<keyword evidence="8 16" id="KW-0235">DNA replication</keyword>
<proteinExistence type="inferred from homology"/>
<keyword evidence="6 16" id="KW-0808">Transferase</keyword>
<keyword evidence="9 16" id="KW-0479">Metal-binding</keyword>
<dbReference type="InterPro" id="IPR050116">
    <property type="entry name" value="DNA_polymerase-Y"/>
</dbReference>
<dbReference type="GO" id="GO:0042276">
    <property type="term" value="P:error-prone translesion synthesis"/>
    <property type="evidence" value="ECO:0007669"/>
    <property type="project" value="TreeGrafter"/>
</dbReference>
<comment type="catalytic activity">
    <reaction evidence="15 16">
        <text>DNA(n) + a 2'-deoxyribonucleoside 5'-triphosphate = DNA(n+1) + diphosphate</text>
        <dbReference type="Rhea" id="RHEA:22508"/>
        <dbReference type="Rhea" id="RHEA-COMP:17339"/>
        <dbReference type="Rhea" id="RHEA-COMP:17340"/>
        <dbReference type="ChEBI" id="CHEBI:33019"/>
        <dbReference type="ChEBI" id="CHEBI:61560"/>
        <dbReference type="ChEBI" id="CHEBI:173112"/>
        <dbReference type="EC" id="2.7.7.7"/>
    </reaction>
</comment>
<evidence type="ECO:0000256" key="2">
    <source>
        <dbReference type="ARBA" id="ARBA00010945"/>
    </source>
</evidence>
<dbReference type="FunFam" id="3.30.1490.100:FF:000004">
    <property type="entry name" value="DNA polymerase IV"/>
    <property type="match status" value="1"/>
</dbReference>
<evidence type="ECO:0000256" key="14">
    <source>
        <dbReference type="ARBA" id="ARBA00023204"/>
    </source>
</evidence>
<keyword evidence="13 16" id="KW-0238">DNA-binding</keyword>
<dbReference type="InterPro" id="IPR001126">
    <property type="entry name" value="UmuC"/>
</dbReference>
<evidence type="ECO:0000256" key="8">
    <source>
        <dbReference type="ARBA" id="ARBA00022705"/>
    </source>
</evidence>
<dbReference type="GO" id="GO:0000287">
    <property type="term" value="F:magnesium ion binding"/>
    <property type="evidence" value="ECO:0007669"/>
    <property type="project" value="UniProtKB-UniRule"/>
</dbReference>
<dbReference type="AlphaFoldDB" id="A0A8J7FPD9"/>
<dbReference type="GO" id="GO:0005829">
    <property type="term" value="C:cytosol"/>
    <property type="evidence" value="ECO:0007669"/>
    <property type="project" value="TreeGrafter"/>
</dbReference>
<dbReference type="FunFam" id="1.10.150.20:FF:000019">
    <property type="entry name" value="DNA polymerase IV"/>
    <property type="match status" value="1"/>
</dbReference>
<evidence type="ECO:0000259" key="17">
    <source>
        <dbReference type="PROSITE" id="PS50173"/>
    </source>
</evidence>
<dbReference type="SUPFAM" id="SSF56672">
    <property type="entry name" value="DNA/RNA polymerases"/>
    <property type="match status" value="1"/>
</dbReference>
<dbReference type="GO" id="GO:0003887">
    <property type="term" value="F:DNA-directed DNA polymerase activity"/>
    <property type="evidence" value="ECO:0007669"/>
    <property type="project" value="UniProtKB-UniRule"/>
</dbReference>
<feature type="binding site" evidence="16">
    <location>
        <position position="9"/>
    </location>
    <ligand>
        <name>Mg(2+)</name>
        <dbReference type="ChEBI" id="CHEBI:18420"/>
    </ligand>
</feature>
<dbReference type="Gene3D" id="3.40.1170.60">
    <property type="match status" value="1"/>
</dbReference>
<evidence type="ECO:0000256" key="11">
    <source>
        <dbReference type="ARBA" id="ARBA00022842"/>
    </source>
</evidence>
<comment type="function">
    <text evidence="16">Poorly processive, error-prone DNA polymerase involved in untargeted mutagenesis. Copies undamaged DNA at stalled replication forks, which arise in vivo from mismatched or misaligned primer ends. These misaligned primers can be extended by PolIV. Exhibits no 3'-5' exonuclease (proofreading) activity. May be involved in translesional synthesis, in conjunction with the beta clamp from PolIII.</text>
</comment>
<organism evidence="18 19">
    <name type="scientific">Faecalibacter rhinopitheci</name>
    <dbReference type="NCBI Taxonomy" id="2779678"/>
    <lineage>
        <taxon>Bacteria</taxon>
        <taxon>Pseudomonadati</taxon>
        <taxon>Bacteroidota</taxon>
        <taxon>Flavobacteriia</taxon>
        <taxon>Flavobacteriales</taxon>
        <taxon>Weeksellaceae</taxon>
        <taxon>Faecalibacter</taxon>
    </lineage>
</organism>
<dbReference type="Pfam" id="PF00817">
    <property type="entry name" value="IMS"/>
    <property type="match status" value="1"/>
</dbReference>
<dbReference type="SUPFAM" id="SSF100879">
    <property type="entry name" value="Lesion bypass DNA polymerase (Y-family), little finger domain"/>
    <property type="match status" value="1"/>
</dbReference>
<dbReference type="RefSeq" id="WP_194183853.1">
    <property type="nucleotide sequence ID" value="NZ_JADGIK010000011.1"/>
</dbReference>
<dbReference type="GO" id="GO:0009432">
    <property type="term" value="P:SOS response"/>
    <property type="evidence" value="ECO:0007669"/>
    <property type="project" value="TreeGrafter"/>
</dbReference>
<evidence type="ECO:0000256" key="5">
    <source>
        <dbReference type="ARBA" id="ARBA00022490"/>
    </source>
</evidence>
<feature type="domain" description="UmuC" evidence="17">
    <location>
        <begin position="5"/>
        <end position="185"/>
    </location>
</feature>
<dbReference type="InterPro" id="IPR043128">
    <property type="entry name" value="Rev_trsase/Diguanyl_cyclase"/>
</dbReference>
<sequence length="363" mass="41520">MLRKIIHIDMDAFYASVEQRDFPELQGKCIAVGGNAERGVVATASYEARKYGVKSAMPSVIAKRKCPKLIFVKPRFEVYKEVSQQIREIFKEYTDLIEPLSLDEAYLDVTKNKFNLTIATEIALEIKQKIKERTHLTASAGVSFNKFLAKIASDYHKPDGLFVITPSMSEKFIAELPIHKFHGIGKVTAERMANMGIKTGWDLRQLSLEKIAREFGKAGLHYYNISRGEDNRPVNASRIRKSIGSENTFSNDLFHYHDLQQGINPLMQEVWDWCNTHYVYGRTITVKMKFDDFSITSKSKSSDYPITQENLYKKIVLELLKESYQIGRNVRLLGVSVSNLTDFKLHEGRQLLLDFESVSSNII</sequence>